<sequence length="204" mass="22573">MKKFWGLSIVALLLCPTILFGSFASADSTSPIIQPQNIQTRNQLAEYVDNINNINHTIDQTVESSSHIAATITFSQYLSFDELQTYISNYDVELQQIQLRGIMEDGTRVTIATLTDKGMEYTENLMYTQAAEQNFNLVGITDVYAYISPNQIDELSNDNLTYLVDTSGNDSGNGITAVNDESGATSSSVFPKSLTWELEELGLL</sequence>
<name>A0A923LVX1_9FIRM</name>
<keyword evidence="3" id="KW-1185">Reference proteome</keyword>
<keyword evidence="1" id="KW-0732">Signal</keyword>
<evidence type="ECO:0000313" key="2">
    <source>
        <dbReference type="EMBL" id="MBC5725376.1"/>
    </source>
</evidence>
<organism evidence="2 3">
    <name type="scientific">Agathobaculum faecis</name>
    <dbReference type="NCBI Taxonomy" id="2763013"/>
    <lineage>
        <taxon>Bacteria</taxon>
        <taxon>Bacillati</taxon>
        <taxon>Bacillota</taxon>
        <taxon>Clostridia</taxon>
        <taxon>Eubacteriales</taxon>
        <taxon>Butyricicoccaceae</taxon>
        <taxon>Agathobaculum</taxon>
    </lineage>
</organism>
<dbReference type="EMBL" id="JACOPL010000006">
    <property type="protein sequence ID" value="MBC5725376.1"/>
    <property type="molecule type" value="Genomic_DNA"/>
</dbReference>
<dbReference type="Proteomes" id="UP000606499">
    <property type="component" value="Unassembled WGS sequence"/>
</dbReference>
<reference evidence="2" key="1">
    <citation type="submission" date="2020-08" db="EMBL/GenBank/DDBJ databases">
        <title>Genome public.</title>
        <authorList>
            <person name="Liu C."/>
            <person name="Sun Q."/>
        </authorList>
    </citation>
    <scope>NUCLEOTIDE SEQUENCE</scope>
    <source>
        <strain evidence="2">NSJ-28</strain>
    </source>
</reference>
<evidence type="ECO:0000256" key="1">
    <source>
        <dbReference type="SAM" id="SignalP"/>
    </source>
</evidence>
<comment type="caution">
    <text evidence="2">The sequence shown here is derived from an EMBL/GenBank/DDBJ whole genome shotgun (WGS) entry which is preliminary data.</text>
</comment>
<feature type="chain" id="PRO_5037341440" evidence="1">
    <location>
        <begin position="27"/>
        <end position="204"/>
    </location>
</feature>
<dbReference type="AlphaFoldDB" id="A0A923LVX1"/>
<evidence type="ECO:0000313" key="3">
    <source>
        <dbReference type="Proteomes" id="UP000606499"/>
    </source>
</evidence>
<protein>
    <submittedName>
        <fullName evidence="2">Uncharacterized protein</fullName>
    </submittedName>
</protein>
<proteinExistence type="predicted"/>
<feature type="signal peptide" evidence="1">
    <location>
        <begin position="1"/>
        <end position="26"/>
    </location>
</feature>
<gene>
    <name evidence="2" type="ORF">H8S45_07875</name>
</gene>
<dbReference type="RefSeq" id="WP_107631389.1">
    <property type="nucleotide sequence ID" value="NZ_JACOPL010000006.1"/>
</dbReference>
<accession>A0A923LVX1</accession>